<evidence type="ECO:0000313" key="11">
    <source>
        <dbReference type="Proteomes" id="UP000010845"/>
    </source>
</evidence>
<feature type="domain" description="MIP18 family-like" evidence="9">
    <location>
        <begin position="41"/>
        <end position="112"/>
    </location>
</feature>
<evidence type="ECO:0000256" key="1">
    <source>
        <dbReference type="ARBA" id="ARBA00007352"/>
    </source>
</evidence>
<protein>
    <recommendedName>
        <fullName evidence="8">Iron-sulfur cluster carrier protein</fullName>
    </recommendedName>
</protein>
<dbReference type="InterPro" id="IPR027417">
    <property type="entry name" value="P-loop_NTPase"/>
</dbReference>
<evidence type="ECO:0000256" key="6">
    <source>
        <dbReference type="ARBA" id="ARBA00023004"/>
    </source>
</evidence>
<comment type="similarity">
    <text evidence="1">In the N-terminal section; belongs to the MIP18 family.</text>
</comment>
<dbReference type="SUPFAM" id="SSF117916">
    <property type="entry name" value="Fe-S cluster assembly (FSCA) domain-like"/>
    <property type="match status" value="1"/>
</dbReference>
<comment type="similarity">
    <text evidence="8">Belongs to the Mrp/NBP35 ATP-binding proteins family.</text>
</comment>
<dbReference type="EMBL" id="CP003066">
    <property type="protein sequence ID" value="AGB17845.1"/>
    <property type="molecule type" value="Genomic_DNA"/>
</dbReference>
<dbReference type="FunFam" id="3.40.50.300:FF:001119">
    <property type="entry name" value="Iron-sulfur cluster carrier protein"/>
    <property type="match status" value="1"/>
</dbReference>
<dbReference type="GO" id="GO:0016226">
    <property type="term" value="P:iron-sulfur cluster assembly"/>
    <property type="evidence" value="ECO:0007669"/>
    <property type="project" value="InterPro"/>
</dbReference>
<evidence type="ECO:0000256" key="7">
    <source>
        <dbReference type="ARBA" id="ARBA00023014"/>
    </source>
</evidence>
<keyword evidence="5 8" id="KW-0067">ATP-binding</keyword>
<dbReference type="Pfam" id="PF01883">
    <property type="entry name" value="FeS_assembly_P"/>
    <property type="match status" value="1"/>
</dbReference>
<gene>
    <name evidence="10" type="ORF">Thethe_00106</name>
</gene>
<dbReference type="InterPro" id="IPR000808">
    <property type="entry name" value="Mrp-like_CS"/>
</dbReference>
<evidence type="ECO:0000256" key="2">
    <source>
        <dbReference type="ARBA" id="ARBA00008205"/>
    </source>
</evidence>
<organism evidence="10 11">
    <name type="scientific">Thermoanaerobacterium thermosaccharolyticum M0795</name>
    <dbReference type="NCBI Taxonomy" id="698948"/>
    <lineage>
        <taxon>Bacteria</taxon>
        <taxon>Bacillati</taxon>
        <taxon>Bacillota</taxon>
        <taxon>Clostridia</taxon>
        <taxon>Thermoanaerobacterales</taxon>
        <taxon>Thermoanaerobacteraceae</taxon>
        <taxon>Thermoanaerobacterium</taxon>
    </lineage>
</organism>
<dbReference type="CDD" id="cd02037">
    <property type="entry name" value="Mrp_NBP35"/>
    <property type="match status" value="1"/>
</dbReference>
<dbReference type="HAMAP" id="MF_02040">
    <property type="entry name" value="Mrp_NBP35"/>
    <property type="match status" value="1"/>
</dbReference>
<dbReference type="HOGENOM" id="CLU_024839_0_0_9"/>
<comment type="subunit">
    <text evidence="8">Homodimer.</text>
</comment>
<dbReference type="GO" id="GO:0046872">
    <property type="term" value="F:metal ion binding"/>
    <property type="evidence" value="ECO:0007669"/>
    <property type="project" value="UniProtKB-KW"/>
</dbReference>
<dbReference type="InterPro" id="IPR033756">
    <property type="entry name" value="YlxH/NBP35"/>
</dbReference>
<dbReference type="InterPro" id="IPR044304">
    <property type="entry name" value="NUBPL-like"/>
</dbReference>
<keyword evidence="6 8" id="KW-0408">Iron</keyword>
<dbReference type="InterPro" id="IPR002744">
    <property type="entry name" value="MIP18-like"/>
</dbReference>
<dbReference type="PANTHER" id="PTHR42961:SF2">
    <property type="entry name" value="IRON-SULFUR PROTEIN NUBPL"/>
    <property type="match status" value="1"/>
</dbReference>
<dbReference type="InterPro" id="IPR019591">
    <property type="entry name" value="Mrp/NBP35_ATP-bd"/>
</dbReference>
<comment type="similarity">
    <text evidence="2">In the C-terminal section; belongs to the Mrp/NBP35 ATP-binding proteins family.</text>
</comment>
<dbReference type="Gene3D" id="3.40.50.300">
    <property type="entry name" value="P-loop containing nucleotide triphosphate hydrolases"/>
    <property type="match status" value="1"/>
</dbReference>
<keyword evidence="8" id="KW-0378">Hydrolase</keyword>
<dbReference type="GO" id="GO:0140663">
    <property type="term" value="F:ATP-dependent FeS chaperone activity"/>
    <property type="evidence" value="ECO:0007669"/>
    <property type="project" value="InterPro"/>
</dbReference>
<feature type="binding site" evidence="8">
    <location>
        <begin position="148"/>
        <end position="155"/>
    </location>
    <ligand>
        <name>ATP</name>
        <dbReference type="ChEBI" id="CHEBI:30616"/>
    </ligand>
</feature>
<evidence type="ECO:0000259" key="9">
    <source>
        <dbReference type="Pfam" id="PF01883"/>
    </source>
</evidence>
<dbReference type="KEGG" id="tto:Thethe_00106"/>
<dbReference type="GO" id="GO:0016887">
    <property type="term" value="F:ATP hydrolysis activity"/>
    <property type="evidence" value="ECO:0007669"/>
    <property type="project" value="UniProtKB-UniRule"/>
</dbReference>
<dbReference type="InterPro" id="IPR034904">
    <property type="entry name" value="FSCA_dom_sf"/>
</dbReference>
<dbReference type="Pfam" id="PF10609">
    <property type="entry name" value="ParA"/>
    <property type="match status" value="1"/>
</dbReference>
<name>L0IE91_THETR</name>
<dbReference type="PANTHER" id="PTHR42961">
    <property type="entry name" value="IRON-SULFUR PROTEIN NUBPL"/>
    <property type="match status" value="1"/>
</dbReference>
<dbReference type="Gene3D" id="3.30.300.130">
    <property type="entry name" value="Fe-S cluster assembly (FSCA)"/>
    <property type="match status" value="1"/>
</dbReference>
<sequence length="388" mass="43134">MNYEIIIVKNDFKGILFIVIIYYNISIENKIPLGGIYLITKEQILNALKDVYDPEIGRSIVDLNMVDKINIDGDKVTIDIKLTIKGCPLQNSIKEDVINKVKNLEGVDDVVVNMGSMTEEERQRLVNGMNEEKVPLFEKTRVIAVGSGKGGVGKSTVSANLAVALGRLGYKVGLIDADVLGFSIPRLLGIVGERPYALDENTILPIEKYGIKVISMGNFADEDTPLIWRGPLLGGVLEQFMNDVYWGNLDYMIIDLPPGTGDIPLTIMQKIPEQKFLLVTTPQASASHVAGRIAYMAQKVNIDLIGIAENMSYFECPDCHKKYNIFGEGETEKLAKELNTEVLVKIPIEIKIREKSDIGLPVAFINDPEAKYYMELAKKVSEKVKPIR</sequence>
<evidence type="ECO:0000256" key="3">
    <source>
        <dbReference type="ARBA" id="ARBA00022723"/>
    </source>
</evidence>
<dbReference type="Proteomes" id="UP000010845">
    <property type="component" value="Chromosome"/>
</dbReference>
<keyword evidence="4 8" id="KW-0547">Nucleotide-binding</keyword>
<dbReference type="PATRIC" id="fig|698948.3.peg.92"/>
<evidence type="ECO:0000313" key="10">
    <source>
        <dbReference type="EMBL" id="AGB17845.1"/>
    </source>
</evidence>
<keyword evidence="7 8" id="KW-0411">Iron-sulfur</keyword>
<evidence type="ECO:0000256" key="4">
    <source>
        <dbReference type="ARBA" id="ARBA00022741"/>
    </source>
</evidence>
<dbReference type="GO" id="GO:0005524">
    <property type="term" value="F:ATP binding"/>
    <property type="evidence" value="ECO:0007669"/>
    <property type="project" value="UniProtKB-UniRule"/>
</dbReference>
<reference evidence="10 11" key="1">
    <citation type="submission" date="2012-03" db="EMBL/GenBank/DDBJ databases">
        <title>Complete sequence of chromosome of Thermoanaerobacterium thermosaccharolyticum M0795.</title>
        <authorList>
            <consortium name="US DOE Joint Genome Institute"/>
            <person name="Lucas S."/>
            <person name="Han J."/>
            <person name="Lapidus A."/>
            <person name="Cheng J.-F."/>
            <person name="Goodwin L."/>
            <person name="Pitluck S."/>
            <person name="Peters L."/>
            <person name="Teshima H."/>
            <person name="Detter J.C."/>
            <person name="Han C."/>
            <person name="Tapia R."/>
            <person name="Land M."/>
            <person name="Hauser L."/>
            <person name="Kyrpides N."/>
            <person name="Ivanova N."/>
            <person name="Pagani I."/>
            <person name="Feinberg L."/>
            <person name="Folden J."/>
            <person name="Hogsett D."/>
            <person name="Shaw J."/>
            <person name="Woyke T."/>
        </authorList>
    </citation>
    <scope>NUCLEOTIDE SEQUENCE [LARGE SCALE GENOMIC DNA]</scope>
    <source>
        <strain evidence="10 11">M0795</strain>
    </source>
</reference>
<dbReference type="AlphaFoldDB" id="L0IE91"/>
<evidence type="ECO:0000256" key="5">
    <source>
        <dbReference type="ARBA" id="ARBA00022840"/>
    </source>
</evidence>
<dbReference type="PROSITE" id="PS01215">
    <property type="entry name" value="MRP"/>
    <property type="match status" value="1"/>
</dbReference>
<comment type="function">
    <text evidence="8">Binds and transfers iron-sulfur (Fe-S) clusters to target apoproteins. Can hydrolyze ATP.</text>
</comment>
<keyword evidence="3 8" id="KW-0479">Metal-binding</keyword>
<accession>L0IE91</accession>
<dbReference type="GO" id="GO:0051539">
    <property type="term" value="F:4 iron, 4 sulfur cluster binding"/>
    <property type="evidence" value="ECO:0007669"/>
    <property type="project" value="TreeGrafter"/>
</dbReference>
<dbReference type="SUPFAM" id="SSF52540">
    <property type="entry name" value="P-loop containing nucleoside triphosphate hydrolases"/>
    <property type="match status" value="1"/>
</dbReference>
<proteinExistence type="inferred from homology"/>
<evidence type="ECO:0000256" key="8">
    <source>
        <dbReference type="HAMAP-Rule" id="MF_02040"/>
    </source>
</evidence>